<evidence type="ECO:0000313" key="2">
    <source>
        <dbReference type="Proteomes" id="UP000266482"/>
    </source>
</evidence>
<protein>
    <submittedName>
        <fullName evidence="1">Uncharacterized protein</fullName>
    </submittedName>
</protein>
<name>A0A3A1UNV6_9BACL</name>
<dbReference type="EMBL" id="QXQA01000015">
    <property type="protein sequence ID" value="RIX50209.1"/>
    <property type="molecule type" value="Genomic_DNA"/>
</dbReference>
<organism evidence="1 2">
    <name type="scientific">Paenibacillus nanensis</name>
    <dbReference type="NCBI Taxonomy" id="393251"/>
    <lineage>
        <taxon>Bacteria</taxon>
        <taxon>Bacillati</taxon>
        <taxon>Bacillota</taxon>
        <taxon>Bacilli</taxon>
        <taxon>Bacillales</taxon>
        <taxon>Paenibacillaceae</taxon>
        <taxon>Paenibacillus</taxon>
    </lineage>
</organism>
<proteinExistence type="predicted"/>
<comment type="caution">
    <text evidence="1">The sequence shown here is derived from an EMBL/GenBank/DDBJ whole genome shotgun (WGS) entry which is preliminary data.</text>
</comment>
<dbReference type="Proteomes" id="UP000266482">
    <property type="component" value="Unassembled WGS sequence"/>
</dbReference>
<reference evidence="1 2" key="1">
    <citation type="submission" date="2018-09" db="EMBL/GenBank/DDBJ databases">
        <title>Paenibacillus aracenensis nov. sp. isolated from a cave in southern Spain.</title>
        <authorList>
            <person name="Jurado V."/>
            <person name="Gutierrez-Patricio S."/>
            <person name="Gonzalez-Pimentel J.L."/>
            <person name="Miller A.Z."/>
            <person name="Laiz L."/>
            <person name="Saiz-Jimenez C."/>
        </authorList>
    </citation>
    <scope>NUCLEOTIDE SEQUENCE [LARGE SCALE GENOMIC DNA]</scope>
    <source>
        <strain evidence="1 2">DSM 22867</strain>
    </source>
</reference>
<sequence>MSPNSEKLQRIVRDAGLDNILQLLTESVSSSDLNTLLLEVFRERIRASTASDLMKRYQSNRFVHPAVVNPIEMKRLEIDVLEIAEKHAYTPIQLSPVAPLGSCSIIAPADQNKIISALRGTEAVADATNLLALHICDLIKSSKASNEGDFLRFSTTHRHVRAQHFGDASGLFSHFHVFCMVTSGKDKGSYRFEKQAIWEHMHVYQEIFQSICNAEIEITLNTRRSGYKDPDGLIQRVMDDKGQSSVQVVASGSRDNEENQYYQGLQFNISVNIKGQSVRIGDGGFVDWPQQLLQNKKERMLISAIGLDMMLLNGMK</sequence>
<keyword evidence="2" id="KW-1185">Reference proteome</keyword>
<dbReference type="AlphaFoldDB" id="A0A3A1UNV6"/>
<accession>A0A3A1UNV6</accession>
<gene>
    <name evidence="1" type="ORF">D3P08_20360</name>
</gene>
<evidence type="ECO:0000313" key="1">
    <source>
        <dbReference type="EMBL" id="RIX50209.1"/>
    </source>
</evidence>